<dbReference type="EMBL" id="SJKD01000001">
    <property type="protein sequence ID" value="TCC53559.1"/>
    <property type="molecule type" value="Genomic_DNA"/>
</dbReference>
<dbReference type="RefSeq" id="WP_131512478.1">
    <property type="nucleotide sequence ID" value="NZ_SJKD01000001.1"/>
</dbReference>
<reference evidence="1 2" key="1">
    <citation type="submission" date="2019-02" db="EMBL/GenBank/DDBJ databases">
        <title>Kribbella capetownensis sp. nov. and Kribbella speibonae sp. nov., isolated from soil.</title>
        <authorList>
            <person name="Curtis S.M."/>
            <person name="Norton I."/>
            <person name="Everest G.J."/>
            <person name="Meyers P.R."/>
        </authorList>
    </citation>
    <scope>NUCLEOTIDE SEQUENCE [LARGE SCALE GENOMIC DNA]</scope>
    <source>
        <strain evidence="1 2">YM53</strain>
    </source>
</reference>
<dbReference type="OrthoDB" id="3830270at2"/>
<dbReference type="Proteomes" id="UP000293342">
    <property type="component" value="Unassembled WGS sequence"/>
</dbReference>
<accession>A0A4R0K232</accession>
<comment type="caution">
    <text evidence="1">The sequence shown here is derived from an EMBL/GenBank/DDBJ whole genome shotgun (WGS) entry which is preliminary data.</text>
</comment>
<name>A0A4R0K232_9ACTN</name>
<evidence type="ECO:0008006" key="3">
    <source>
        <dbReference type="Google" id="ProtNLM"/>
    </source>
</evidence>
<protein>
    <recommendedName>
        <fullName evidence="3">Type II toxin-antitoxin system HicB family antitoxin</fullName>
    </recommendedName>
</protein>
<proteinExistence type="predicted"/>
<keyword evidence="2" id="KW-1185">Reference proteome</keyword>
<evidence type="ECO:0000313" key="1">
    <source>
        <dbReference type="EMBL" id="TCC53559.1"/>
    </source>
</evidence>
<organism evidence="1 2">
    <name type="scientific">Kribbella capetownensis</name>
    <dbReference type="NCBI Taxonomy" id="1572659"/>
    <lineage>
        <taxon>Bacteria</taxon>
        <taxon>Bacillati</taxon>
        <taxon>Actinomycetota</taxon>
        <taxon>Actinomycetes</taxon>
        <taxon>Propionibacteriales</taxon>
        <taxon>Kribbellaceae</taxon>
        <taxon>Kribbella</taxon>
    </lineage>
</organism>
<sequence>MNLRVRVVHCGDQRWYADIDDADDPQPDDPFWYVDHCRSQPQALESACAELRLLAGRMVRGDEINRVLEVTGVPV</sequence>
<dbReference type="AlphaFoldDB" id="A0A4R0K232"/>
<evidence type="ECO:0000313" key="2">
    <source>
        <dbReference type="Proteomes" id="UP000293342"/>
    </source>
</evidence>
<gene>
    <name evidence="1" type="ORF">E0H75_07705</name>
</gene>